<evidence type="ECO:0000313" key="7">
    <source>
        <dbReference type="Proteomes" id="UP000182034"/>
    </source>
</evidence>
<dbReference type="SMART" id="SM00387">
    <property type="entry name" value="HATPase_c"/>
    <property type="match status" value="1"/>
</dbReference>
<dbReference type="Gene3D" id="2.130.10.10">
    <property type="entry name" value="YVTN repeat-like/Quinoprotein amine dehydrogenase"/>
    <property type="match status" value="2"/>
</dbReference>
<dbReference type="STRING" id="1612149.SAMN05216324_1314"/>
<dbReference type="SUPFAM" id="SSF82171">
    <property type="entry name" value="DPP6 N-terminal domain-like"/>
    <property type="match status" value="1"/>
</dbReference>
<evidence type="ECO:0000256" key="3">
    <source>
        <dbReference type="ARBA" id="ARBA00022553"/>
    </source>
</evidence>
<dbReference type="EC" id="2.7.13.3" evidence="2"/>
<dbReference type="EMBL" id="FPKW01000031">
    <property type="protein sequence ID" value="SFZ96945.1"/>
    <property type="molecule type" value="Genomic_DNA"/>
</dbReference>
<keyword evidence="7" id="KW-1185">Reference proteome</keyword>
<dbReference type="InterPro" id="IPR003661">
    <property type="entry name" value="HisK_dim/P_dom"/>
</dbReference>
<dbReference type="Pfam" id="PF07494">
    <property type="entry name" value="Reg_prop"/>
    <property type="match status" value="1"/>
</dbReference>
<name>A0A1K2IWY0_9FLAO</name>
<evidence type="ECO:0000256" key="4">
    <source>
        <dbReference type="SAM" id="Phobius"/>
    </source>
</evidence>
<dbReference type="InterPro" id="IPR005467">
    <property type="entry name" value="His_kinase_dom"/>
</dbReference>
<organism evidence="6 7">
    <name type="scientific">Chryseobacterium limigenitum</name>
    <dbReference type="NCBI Taxonomy" id="1612149"/>
    <lineage>
        <taxon>Bacteria</taxon>
        <taxon>Pseudomonadati</taxon>
        <taxon>Bacteroidota</taxon>
        <taxon>Flavobacteriia</taxon>
        <taxon>Flavobacteriales</taxon>
        <taxon>Weeksellaceae</taxon>
        <taxon>Chryseobacterium group</taxon>
        <taxon>Chryseobacterium</taxon>
    </lineage>
</organism>
<dbReference type="SUPFAM" id="SSF55874">
    <property type="entry name" value="ATPase domain of HSP90 chaperone/DNA topoisomerase II/histidine kinase"/>
    <property type="match status" value="1"/>
</dbReference>
<dbReference type="GO" id="GO:0000155">
    <property type="term" value="F:phosphorelay sensor kinase activity"/>
    <property type="evidence" value="ECO:0007669"/>
    <property type="project" value="InterPro"/>
</dbReference>
<dbReference type="Gene3D" id="1.10.287.130">
    <property type="match status" value="1"/>
</dbReference>
<dbReference type="Gene3D" id="2.60.40.10">
    <property type="entry name" value="Immunoglobulins"/>
    <property type="match status" value="1"/>
</dbReference>
<dbReference type="Proteomes" id="UP000182034">
    <property type="component" value="Unassembled WGS sequence"/>
</dbReference>
<keyword evidence="6" id="KW-0808">Transferase</keyword>
<dbReference type="InterPro" id="IPR011110">
    <property type="entry name" value="Reg_prop"/>
</dbReference>
<gene>
    <name evidence="6" type="ORF">SAMN05216324_1314</name>
</gene>
<dbReference type="InterPro" id="IPR015943">
    <property type="entry name" value="WD40/YVTN_repeat-like_dom_sf"/>
</dbReference>
<dbReference type="InterPro" id="IPR036890">
    <property type="entry name" value="HATPase_C_sf"/>
</dbReference>
<accession>A0A1K2IWY0</accession>
<dbReference type="RefSeq" id="WP_072412811.1">
    <property type="nucleotide sequence ID" value="NZ_JBEPLR010000036.1"/>
</dbReference>
<evidence type="ECO:0000259" key="5">
    <source>
        <dbReference type="PROSITE" id="PS50109"/>
    </source>
</evidence>
<keyword evidence="4" id="KW-1133">Transmembrane helix</keyword>
<dbReference type="InterPro" id="IPR036097">
    <property type="entry name" value="HisK_dim/P_sf"/>
</dbReference>
<comment type="catalytic activity">
    <reaction evidence="1">
        <text>ATP + protein L-histidine = ADP + protein N-phospho-L-histidine.</text>
        <dbReference type="EC" id="2.7.13.3"/>
    </reaction>
</comment>
<sequence length="1003" mass="117144">MYKNILLFLLLISSNIYCQRYTIQLYNTDNGLPQNSVKDIIKDKYGFIWITTENGIVRYDGNNFLVYKNFPLTSQRFTYFYGHPEKDSIYTTGDFEKAVLLHAKFPKVAKPLKDFTTFLTKENSHYFLYCSNFSYGATSVNFYINFKEGRYYIKENALTYVDSQSKAEENLQIKPIYNNAPRVFAINEILFYIDFQSKKVIKIEKGKITGSYRSPLFIDPKTKILWSQVNNQVFIVNKNTIYYCNYEKGELKISRLFQLNNVKDENFISAYYDKSYKKFYLGSSINGLQIISLSDFTTITRPLSKPESNFYSILPYNNSSVITAFGEIYDRNSFVTDKKFKDISPFIMAYDHSGNIITQKTNDVMIYQKATSYQDSVLLKNFSLKDFFFDQNKYYALFSILKINQFPEFKGVLTVYKDKSFKHPERKIFINSEPRKFIKFDQNHVLVGTAKALYKVSLKTNEIRNLIGKNEVFIRNIIQSKDGNFWIMTLGKGFYLLKNDRLIKMPYDINNNISSSHTILEDPRGFFWIPTNNGLYKVLESHLLQYAKDNASKVNYYRFSKNSGFNTNEFNGGSNICGSRLENGEFVLPSLNGLVFFNPLKVNTYYPKNMYVERAAIDNKEQRFTENLYLNQESNRVDIFIDVPYYSNPDNLVIEAKLSGMPTAKWETVGKDGKFSISNLGYGNHTFVVKMLVSDKGKFIYKKINIIISPYFYQTLWFKILAFTIILLLLYFLIRWRINFLKKKNNELEEIVNSRTKSLSDTVEKLEITKTQLHKEIEQQKKLIGTISHDITTPVKFIAMTAKEVLDKNDFNEQRMKKILNSVYKSSDQLYNFTITLKEYADIYSHYRSDKTELYSLYMLIEDKKILFSEIAENNNTVIINNVDPSLLIWISKNILSAIIHNLIDNSVKYTENGTITIKSEIVEEDITLLIKDTGIGMDEKKIEYYTRLQDNIENEKLLLQKYGMGLHLVLQLLQMIQGKIIFTKNKLQGTSFKLVLKNKKDD</sequence>
<keyword evidence="6" id="KW-0418">Kinase</keyword>
<dbReference type="PROSITE" id="PS50109">
    <property type="entry name" value="HIS_KIN"/>
    <property type="match status" value="1"/>
</dbReference>
<evidence type="ECO:0000256" key="1">
    <source>
        <dbReference type="ARBA" id="ARBA00000085"/>
    </source>
</evidence>
<dbReference type="OrthoDB" id="8676692at2"/>
<feature type="domain" description="Histidine kinase" evidence="5">
    <location>
        <begin position="786"/>
        <end position="1001"/>
    </location>
</feature>
<dbReference type="SUPFAM" id="SSF47384">
    <property type="entry name" value="Homodimeric domain of signal transducing histidine kinase"/>
    <property type="match status" value="1"/>
</dbReference>
<keyword evidence="3" id="KW-0597">Phosphoprotein</keyword>
<dbReference type="AlphaFoldDB" id="A0A1K2IWY0"/>
<reference evidence="7" key="1">
    <citation type="submission" date="2016-10" db="EMBL/GenBank/DDBJ databases">
        <authorList>
            <person name="Varghese N."/>
            <person name="Submissions S."/>
        </authorList>
    </citation>
    <scope>NUCLEOTIDE SEQUENCE [LARGE SCALE GENOMIC DNA]</scope>
    <source>
        <strain evidence="7">SUR2</strain>
    </source>
</reference>
<keyword evidence="4" id="KW-0812">Transmembrane</keyword>
<dbReference type="PANTHER" id="PTHR43547">
    <property type="entry name" value="TWO-COMPONENT HISTIDINE KINASE"/>
    <property type="match status" value="1"/>
</dbReference>
<protein>
    <recommendedName>
        <fullName evidence="2">histidine kinase</fullName>
        <ecNumber evidence="2">2.7.13.3</ecNumber>
    </recommendedName>
</protein>
<dbReference type="InterPro" id="IPR003594">
    <property type="entry name" value="HATPase_dom"/>
</dbReference>
<dbReference type="CDD" id="cd00082">
    <property type="entry name" value="HisKA"/>
    <property type="match status" value="1"/>
</dbReference>
<dbReference type="Gene3D" id="3.30.565.10">
    <property type="entry name" value="Histidine kinase-like ATPase, C-terminal domain"/>
    <property type="match status" value="1"/>
</dbReference>
<dbReference type="InterPro" id="IPR013783">
    <property type="entry name" value="Ig-like_fold"/>
</dbReference>
<evidence type="ECO:0000256" key="2">
    <source>
        <dbReference type="ARBA" id="ARBA00012438"/>
    </source>
</evidence>
<feature type="transmembrane region" description="Helical" evidence="4">
    <location>
        <begin position="711"/>
        <end position="734"/>
    </location>
</feature>
<proteinExistence type="predicted"/>
<dbReference type="Pfam" id="PF02518">
    <property type="entry name" value="HATPase_c"/>
    <property type="match status" value="1"/>
</dbReference>
<dbReference type="PANTHER" id="PTHR43547:SF2">
    <property type="entry name" value="HYBRID SIGNAL TRANSDUCTION HISTIDINE KINASE C"/>
    <property type="match status" value="1"/>
</dbReference>
<evidence type="ECO:0000313" key="6">
    <source>
        <dbReference type="EMBL" id="SFZ96945.1"/>
    </source>
</evidence>
<keyword evidence="4" id="KW-0472">Membrane</keyword>